<organism evidence="1">
    <name type="scientific">Candidatus Kentrum sp. DK</name>
    <dbReference type="NCBI Taxonomy" id="2126562"/>
    <lineage>
        <taxon>Bacteria</taxon>
        <taxon>Pseudomonadati</taxon>
        <taxon>Pseudomonadota</taxon>
        <taxon>Gammaproteobacteria</taxon>
        <taxon>Candidatus Kentrum</taxon>
    </lineage>
</organism>
<protein>
    <submittedName>
        <fullName evidence="1">Uncharacterized protein</fullName>
    </submittedName>
</protein>
<gene>
    <name evidence="1" type="ORF">BECKDK2373C_GA0170839_10303</name>
</gene>
<proteinExistence type="predicted"/>
<name>A0A450SDW5_9GAMM</name>
<dbReference type="EMBL" id="CAADEY010000030">
    <property type="protein sequence ID" value="VFJ50758.1"/>
    <property type="molecule type" value="Genomic_DNA"/>
</dbReference>
<reference evidence="1" key="1">
    <citation type="submission" date="2019-02" db="EMBL/GenBank/DDBJ databases">
        <authorList>
            <person name="Gruber-Vodicka R. H."/>
            <person name="Seah K. B. B."/>
        </authorList>
    </citation>
    <scope>NUCLEOTIDE SEQUENCE</scope>
    <source>
        <strain evidence="1">BECK_DK161</strain>
    </source>
</reference>
<accession>A0A450SDW5</accession>
<dbReference type="AlphaFoldDB" id="A0A450SDW5"/>
<sequence length="87" mass="9693">MKSSVEISRVEATNPPTLTWAPAPNSTPLGLTTNTWPLALSDPRMTDPSEPRTRFRATELAEGWWKVTLLLAPIEKVCQLMAAFWVV</sequence>
<evidence type="ECO:0000313" key="1">
    <source>
        <dbReference type="EMBL" id="VFJ50758.1"/>
    </source>
</evidence>